<reference evidence="2" key="1">
    <citation type="submission" date="2018-11" db="EMBL/GenBank/DDBJ databases">
        <title>NDM plasmids among nosocomial bacteria in the United Kingdom.</title>
        <authorList>
            <person name="Turton J.F."/>
            <person name="Turton J.A."/>
        </authorList>
    </citation>
    <scope>NUCLEOTIDE SEQUENCE</scope>
    <source>
        <strain evidence="2">Cb_CB1_SE1_NDM_08_2017</strain>
        <plasmid evidence="2">pCB1_SE1_NDM</plasmid>
    </source>
</reference>
<geneLocation type="plasmid" evidence="2">
    <name>pCB1_SE1_NDM</name>
</geneLocation>
<organism evidence="2">
    <name type="scientific">Citrobacter werkmanii</name>
    <dbReference type="NCBI Taxonomy" id="67827"/>
    <lineage>
        <taxon>Bacteria</taxon>
        <taxon>Pseudomonadati</taxon>
        <taxon>Pseudomonadota</taxon>
        <taxon>Gammaproteobacteria</taxon>
        <taxon>Enterobacterales</taxon>
        <taxon>Enterobacteriaceae</taxon>
        <taxon>Citrobacter</taxon>
        <taxon>Citrobacter freundii complex</taxon>
    </lineage>
</organism>
<keyword evidence="1" id="KW-1133">Transmembrane helix</keyword>
<keyword evidence="1" id="KW-0812">Transmembrane</keyword>
<keyword evidence="2" id="KW-0614">Plasmid</keyword>
<sequence length="84" mass="9274">MTYVFNACVGDWLRDGHLQLKDLWNVLMYAIPLIFIALSGGLAVAGGVYAILNSLYTKGQMFILKRKMGKLALQASREGADVRP</sequence>
<keyword evidence="1" id="KW-0472">Membrane</keyword>
<name>A0A3T0VD90_9ENTR</name>
<proteinExistence type="predicted"/>
<feature type="transmembrane region" description="Helical" evidence="1">
    <location>
        <begin position="26"/>
        <end position="52"/>
    </location>
</feature>
<dbReference type="EMBL" id="MK124610">
    <property type="protein sequence ID" value="AZZ87990.1"/>
    <property type="molecule type" value="Genomic_DNA"/>
</dbReference>
<evidence type="ECO:0000256" key="1">
    <source>
        <dbReference type="SAM" id="Phobius"/>
    </source>
</evidence>
<evidence type="ECO:0000313" key="2">
    <source>
        <dbReference type="EMBL" id="AZZ87990.1"/>
    </source>
</evidence>
<accession>A0A3T0VD90</accession>
<protein>
    <submittedName>
        <fullName evidence="2">Conjugal transfer protein TrbF</fullName>
    </submittedName>
</protein>
<dbReference type="AlphaFoldDB" id="A0A3T0VD90"/>